<name>A0A558BKJ1_9BACT</name>
<dbReference type="AlphaFoldDB" id="A0A558BKJ1"/>
<feature type="transmembrane region" description="Helical" evidence="1">
    <location>
        <begin position="164"/>
        <end position="182"/>
    </location>
</feature>
<feature type="chain" id="PRO_5021885621" evidence="2">
    <location>
        <begin position="20"/>
        <end position="203"/>
    </location>
</feature>
<sequence length="203" mass="21028">MKNLLLLLLALLLATGARAHGGEDHGDAAKPSAGAVATTFSVAALSESFELLLRFEPLTKGKDADMRLFISDYATNAPIKGAKLTVTCPEAADLKFAVSEKSPGAYLVEGVFPANKKYSLAVNIVAGDKADLMLLSGIEVGKLLPVAAAPAASAPALISSWKTVLLLFGAFALGIAATALVMRRRRPVAAVPTSTPAVYENHA</sequence>
<dbReference type="OrthoDB" id="5519002at2"/>
<proteinExistence type="predicted"/>
<evidence type="ECO:0000313" key="4">
    <source>
        <dbReference type="Proteomes" id="UP000317624"/>
    </source>
</evidence>
<dbReference type="EMBL" id="VMRJ01000008">
    <property type="protein sequence ID" value="TVT37034.1"/>
    <property type="molecule type" value="Genomic_DNA"/>
</dbReference>
<evidence type="ECO:0000256" key="2">
    <source>
        <dbReference type="SAM" id="SignalP"/>
    </source>
</evidence>
<dbReference type="Proteomes" id="UP000317624">
    <property type="component" value="Unassembled WGS sequence"/>
</dbReference>
<keyword evidence="2" id="KW-0732">Signal</keyword>
<comment type="caution">
    <text evidence="3">The sequence shown here is derived from an EMBL/GenBank/DDBJ whole genome shotgun (WGS) entry which is preliminary data.</text>
</comment>
<keyword evidence="1" id="KW-1133">Transmembrane helix</keyword>
<keyword evidence="1" id="KW-0472">Membrane</keyword>
<accession>A0A558BKJ1</accession>
<dbReference type="RefSeq" id="WP_144853255.1">
    <property type="nucleotide sequence ID" value="NZ_VMRJ01000008.1"/>
</dbReference>
<evidence type="ECO:0000313" key="3">
    <source>
        <dbReference type="EMBL" id="TVT37034.1"/>
    </source>
</evidence>
<feature type="signal peptide" evidence="2">
    <location>
        <begin position="1"/>
        <end position="19"/>
    </location>
</feature>
<organism evidence="3 4">
    <name type="scientific">Hymenobacter setariae</name>
    <dbReference type="NCBI Taxonomy" id="2594794"/>
    <lineage>
        <taxon>Bacteria</taxon>
        <taxon>Pseudomonadati</taxon>
        <taxon>Bacteroidota</taxon>
        <taxon>Cytophagia</taxon>
        <taxon>Cytophagales</taxon>
        <taxon>Hymenobacteraceae</taxon>
        <taxon>Hymenobacter</taxon>
    </lineage>
</organism>
<gene>
    <name evidence="3" type="ORF">FNT36_24540</name>
</gene>
<keyword evidence="4" id="KW-1185">Reference proteome</keyword>
<keyword evidence="1" id="KW-0812">Transmembrane</keyword>
<protein>
    <submittedName>
        <fullName evidence="3">Uncharacterized protein</fullName>
    </submittedName>
</protein>
<evidence type="ECO:0000256" key="1">
    <source>
        <dbReference type="SAM" id="Phobius"/>
    </source>
</evidence>
<reference evidence="3 4" key="1">
    <citation type="submission" date="2019-07" db="EMBL/GenBank/DDBJ databases">
        <title>Hymenobacter sp. straun FUR1 Genome sequencing and assembly.</title>
        <authorList>
            <person name="Chhetri G."/>
        </authorList>
    </citation>
    <scope>NUCLEOTIDE SEQUENCE [LARGE SCALE GENOMIC DNA]</scope>
    <source>
        <strain evidence="3 4">Fur1</strain>
    </source>
</reference>